<reference evidence="3" key="1">
    <citation type="journal article" date="2019" name="Int. J. Syst. Evol. Microbiol.">
        <title>The Global Catalogue of Microorganisms (GCM) 10K type strain sequencing project: providing services to taxonomists for standard genome sequencing and annotation.</title>
        <authorList>
            <consortium name="The Broad Institute Genomics Platform"/>
            <consortium name="The Broad Institute Genome Sequencing Center for Infectious Disease"/>
            <person name="Wu L."/>
            <person name="Ma J."/>
        </authorList>
    </citation>
    <scope>NUCLEOTIDE SEQUENCE [LARGE SCALE GENOMIC DNA]</scope>
    <source>
        <strain evidence="3">JCM 4738</strain>
    </source>
</reference>
<name>A0ABQ3ESG3_9ACTN</name>
<evidence type="ECO:0008006" key="4">
    <source>
        <dbReference type="Google" id="ProtNLM"/>
    </source>
</evidence>
<organism evidence="2 3">
    <name type="scientific">Streptomyces cirratus</name>
    <dbReference type="NCBI Taxonomy" id="68187"/>
    <lineage>
        <taxon>Bacteria</taxon>
        <taxon>Bacillati</taxon>
        <taxon>Actinomycetota</taxon>
        <taxon>Actinomycetes</taxon>
        <taxon>Kitasatosporales</taxon>
        <taxon>Streptomycetaceae</taxon>
        <taxon>Streptomyces</taxon>
    </lineage>
</organism>
<evidence type="ECO:0000313" key="3">
    <source>
        <dbReference type="Proteomes" id="UP000642673"/>
    </source>
</evidence>
<protein>
    <recommendedName>
        <fullName evidence="4">Lipoprotein</fullName>
    </recommendedName>
</protein>
<proteinExistence type="predicted"/>
<feature type="region of interest" description="Disordered" evidence="1">
    <location>
        <begin position="31"/>
        <end position="57"/>
    </location>
</feature>
<keyword evidence="3" id="KW-1185">Reference proteome</keyword>
<evidence type="ECO:0000256" key="1">
    <source>
        <dbReference type="SAM" id="MobiDB-lite"/>
    </source>
</evidence>
<dbReference type="Proteomes" id="UP000642673">
    <property type="component" value="Unassembled WGS sequence"/>
</dbReference>
<sequence>MAAALLGAVVLGGCGLARPDHSLVTFSTEASAAGSLPSPGPGAPSPESGAPSPPPAATERLVTVTRSGGFAGRTHTLTVTSDGAWTRQGARAEPEGAGRLSGAQLTRLRTAVQEADFAHPPRPAKSGGTVFDGFTYTFVRGTLRLVTDDGSVPPALTKVLDALPPFEG</sequence>
<evidence type="ECO:0000313" key="2">
    <source>
        <dbReference type="EMBL" id="GHB48024.1"/>
    </source>
</evidence>
<dbReference type="EMBL" id="BMVP01000002">
    <property type="protein sequence ID" value="GHB48024.1"/>
    <property type="molecule type" value="Genomic_DNA"/>
</dbReference>
<gene>
    <name evidence="2" type="ORF">GCM10010347_17280</name>
</gene>
<comment type="caution">
    <text evidence="2">The sequence shown here is derived from an EMBL/GenBank/DDBJ whole genome shotgun (WGS) entry which is preliminary data.</text>
</comment>
<accession>A0ABQ3ESG3</accession>